<organism evidence="2 3">
    <name type="scientific">Stieleria varia</name>
    <dbReference type="NCBI Taxonomy" id="2528005"/>
    <lineage>
        <taxon>Bacteria</taxon>
        <taxon>Pseudomonadati</taxon>
        <taxon>Planctomycetota</taxon>
        <taxon>Planctomycetia</taxon>
        <taxon>Pirellulales</taxon>
        <taxon>Pirellulaceae</taxon>
        <taxon>Stieleria</taxon>
    </lineage>
</organism>
<dbReference type="AlphaFoldDB" id="A0A5C5ZXU1"/>
<proteinExistence type="predicted"/>
<dbReference type="RefSeq" id="WP_146523352.1">
    <property type="nucleotide sequence ID" value="NZ_CP151726.1"/>
</dbReference>
<feature type="compositionally biased region" description="Low complexity" evidence="1">
    <location>
        <begin position="33"/>
        <end position="52"/>
    </location>
</feature>
<gene>
    <name evidence="2" type="ORF">Pla52n_64390</name>
</gene>
<comment type="caution">
    <text evidence="2">The sequence shown here is derived from an EMBL/GenBank/DDBJ whole genome shotgun (WGS) entry which is preliminary data.</text>
</comment>
<feature type="compositionally biased region" description="Polar residues" evidence="1">
    <location>
        <begin position="66"/>
        <end position="89"/>
    </location>
</feature>
<keyword evidence="3" id="KW-1185">Reference proteome</keyword>
<evidence type="ECO:0000313" key="3">
    <source>
        <dbReference type="Proteomes" id="UP000320176"/>
    </source>
</evidence>
<protein>
    <submittedName>
        <fullName evidence="2">Uncharacterized protein</fullName>
    </submittedName>
</protein>
<sequence length="456" mass="48132">MTFDEQLRRLMGTAMLTVLSAGIAGNAIGQNATTQNPAAQNPAAQNPAAQNASTPSPTAVPAVTDAGTSPPQSSPVTRPSESLLTTTRLPNTSAIAQMLRSRSRAQLVRVPEMLGDFGIPGNQFVFFDSTGPGVDAIGNVAAPVASGLNRMKVAEFNKAMPSDRIYATYHHYHNTGDAFVIVESTLANPDAVDIRNVSVNRWVLGTERTFESGRSSIELRVPLGIADEINVSSDPLPLSQVATDASVLGNVGFILKRIANAGHHHVVSYGLGIETPTGEDGVLFAGSSLYEFGNDTVHLSPFLSMTARSCDGDWFTHGFAQIDTPLGGNDVTITDRVNGGSTLAGVLNDPTRLLLDTGVGRWLRQPHCNQFGIAAIGELHLMTNLSSTDQLAITRSGAFGPVTAASLPPVGTVLNTTLGVHLENSAGWHARFATSAPLTTGQLFDTEIQVQIGRRF</sequence>
<evidence type="ECO:0000256" key="1">
    <source>
        <dbReference type="SAM" id="MobiDB-lite"/>
    </source>
</evidence>
<dbReference type="EMBL" id="SJPN01000013">
    <property type="protein sequence ID" value="TWT91966.1"/>
    <property type="molecule type" value="Genomic_DNA"/>
</dbReference>
<dbReference type="OrthoDB" id="225378at2"/>
<name>A0A5C5ZXU1_9BACT</name>
<feature type="region of interest" description="Disordered" evidence="1">
    <location>
        <begin position="33"/>
        <end position="89"/>
    </location>
</feature>
<reference evidence="2 3" key="1">
    <citation type="submission" date="2019-02" db="EMBL/GenBank/DDBJ databases">
        <title>Deep-cultivation of Planctomycetes and their phenomic and genomic characterization uncovers novel biology.</title>
        <authorList>
            <person name="Wiegand S."/>
            <person name="Jogler M."/>
            <person name="Boedeker C."/>
            <person name="Pinto D."/>
            <person name="Vollmers J."/>
            <person name="Rivas-Marin E."/>
            <person name="Kohn T."/>
            <person name="Peeters S.H."/>
            <person name="Heuer A."/>
            <person name="Rast P."/>
            <person name="Oberbeckmann S."/>
            <person name="Bunk B."/>
            <person name="Jeske O."/>
            <person name="Meyerdierks A."/>
            <person name="Storesund J.E."/>
            <person name="Kallscheuer N."/>
            <person name="Luecker S."/>
            <person name="Lage O.M."/>
            <person name="Pohl T."/>
            <person name="Merkel B.J."/>
            <person name="Hornburger P."/>
            <person name="Mueller R.-W."/>
            <person name="Bruemmer F."/>
            <person name="Labrenz M."/>
            <person name="Spormann A.M."/>
            <person name="Op Den Camp H."/>
            <person name="Overmann J."/>
            <person name="Amann R."/>
            <person name="Jetten M.S.M."/>
            <person name="Mascher T."/>
            <person name="Medema M.H."/>
            <person name="Devos D.P."/>
            <person name="Kaster A.-K."/>
            <person name="Ovreas L."/>
            <person name="Rohde M."/>
            <person name="Galperin M.Y."/>
            <person name="Jogler C."/>
        </authorList>
    </citation>
    <scope>NUCLEOTIDE SEQUENCE [LARGE SCALE GENOMIC DNA]</scope>
    <source>
        <strain evidence="2 3">Pla52n</strain>
    </source>
</reference>
<dbReference type="Proteomes" id="UP000320176">
    <property type="component" value="Unassembled WGS sequence"/>
</dbReference>
<evidence type="ECO:0000313" key="2">
    <source>
        <dbReference type="EMBL" id="TWT91966.1"/>
    </source>
</evidence>
<accession>A0A5C5ZXU1</accession>